<organism evidence="1 2">
    <name type="scientific">Streptomyces zaomyceticus</name>
    <dbReference type="NCBI Taxonomy" id="68286"/>
    <lineage>
        <taxon>Bacteria</taxon>
        <taxon>Bacillati</taxon>
        <taxon>Actinomycetota</taxon>
        <taxon>Actinomycetes</taxon>
        <taxon>Kitasatosporales</taxon>
        <taxon>Streptomycetaceae</taxon>
        <taxon>Streptomyces</taxon>
    </lineage>
</organism>
<dbReference type="Pfam" id="PF07070">
    <property type="entry name" value="Spo0M"/>
    <property type="match status" value="1"/>
</dbReference>
<evidence type="ECO:0000313" key="2">
    <source>
        <dbReference type="Proteomes" id="UP001622594"/>
    </source>
</evidence>
<evidence type="ECO:0000313" key="1">
    <source>
        <dbReference type="EMBL" id="WTR70920.1"/>
    </source>
</evidence>
<dbReference type="RefSeq" id="WP_371635845.1">
    <property type="nucleotide sequence ID" value="NZ_CP108062.1"/>
</dbReference>
<dbReference type="PANTHER" id="PTHR40053:SF1">
    <property type="entry name" value="SPORULATION-CONTROL PROTEIN SPO0M"/>
    <property type="match status" value="1"/>
</dbReference>
<gene>
    <name evidence="1" type="ORF">OG814_17345</name>
</gene>
<keyword evidence="2" id="KW-1185">Reference proteome</keyword>
<reference evidence="1 2" key="1">
    <citation type="submission" date="2022-10" db="EMBL/GenBank/DDBJ databases">
        <title>The complete genomes of actinobacterial strains from the NBC collection.</title>
        <authorList>
            <person name="Joergensen T.S."/>
            <person name="Alvarez Arevalo M."/>
            <person name="Sterndorff E.B."/>
            <person name="Faurdal D."/>
            <person name="Vuksanovic O."/>
            <person name="Mourched A.-S."/>
            <person name="Charusanti P."/>
            <person name="Shaw S."/>
            <person name="Blin K."/>
            <person name="Weber T."/>
        </authorList>
    </citation>
    <scope>NUCLEOTIDE SEQUENCE [LARGE SCALE GENOMIC DNA]</scope>
    <source>
        <strain evidence="1 2">NBC_00123</strain>
    </source>
</reference>
<name>A0ABZ1L905_9ACTN</name>
<dbReference type="EMBL" id="CP108188">
    <property type="protein sequence ID" value="WTR70920.1"/>
    <property type="molecule type" value="Genomic_DNA"/>
</dbReference>
<proteinExistence type="predicted"/>
<protein>
    <submittedName>
        <fullName evidence="1">Sporulation protein</fullName>
    </submittedName>
</protein>
<dbReference type="PANTHER" id="PTHR40053">
    <property type="entry name" value="SPORULATION-CONTROL PROTEIN SPO0M"/>
    <property type="match status" value="1"/>
</dbReference>
<dbReference type="InterPro" id="IPR009776">
    <property type="entry name" value="Spore_0_M"/>
</dbReference>
<dbReference type="Proteomes" id="UP001622594">
    <property type="component" value="Chromosome"/>
</dbReference>
<accession>A0ABZ1L905</accession>
<sequence length="266" mass="29701">MVFKRLLGMGGIPLEIDTVLQSEPALPGGILRGELIVRAPDRRIEVKSTWLRLVTDAPVAHKGDGDGSGGDVFDYPSVSGYFTLEKGEEKRLPIRHRLKWETPLTEVKGQKLGVHLGLHTEVEAEGVKAQTDDDLVHITALPLHEAVLDAFASEGYALRGSRIHNESIPRTEYHVYRTQGLLLVDERSGQNRPEELELHFHTNAVGCEIFLREAKLDERHWKSKPPARRFVAAHHEVGRVDFGVEVRRWIGEVDASAGSHPADDED</sequence>